<protein>
    <submittedName>
        <fullName evidence="2">Uncharacterized protein</fullName>
    </submittedName>
</protein>
<evidence type="ECO:0000313" key="1">
    <source>
        <dbReference type="Proteomes" id="UP000036681"/>
    </source>
</evidence>
<organism evidence="1 2">
    <name type="scientific">Ascaris lumbricoides</name>
    <name type="common">Giant roundworm</name>
    <dbReference type="NCBI Taxonomy" id="6252"/>
    <lineage>
        <taxon>Eukaryota</taxon>
        <taxon>Metazoa</taxon>
        <taxon>Ecdysozoa</taxon>
        <taxon>Nematoda</taxon>
        <taxon>Chromadorea</taxon>
        <taxon>Rhabditida</taxon>
        <taxon>Spirurina</taxon>
        <taxon>Ascaridomorpha</taxon>
        <taxon>Ascaridoidea</taxon>
        <taxon>Ascarididae</taxon>
        <taxon>Ascaris</taxon>
    </lineage>
</organism>
<proteinExistence type="predicted"/>
<reference evidence="2" key="1">
    <citation type="submission" date="2017-02" db="UniProtKB">
        <authorList>
            <consortium name="WormBaseParasite"/>
        </authorList>
    </citation>
    <scope>IDENTIFICATION</scope>
</reference>
<keyword evidence="1" id="KW-1185">Reference proteome</keyword>
<evidence type="ECO:0000313" key="2">
    <source>
        <dbReference type="WBParaSite" id="ALUE_0002103701-mRNA-1"/>
    </source>
</evidence>
<dbReference type="WBParaSite" id="ALUE_0002103701-mRNA-1">
    <property type="protein sequence ID" value="ALUE_0002103701-mRNA-1"/>
    <property type="gene ID" value="ALUE_0002103701"/>
</dbReference>
<dbReference type="Proteomes" id="UP000036681">
    <property type="component" value="Unplaced"/>
</dbReference>
<dbReference type="AlphaFoldDB" id="A0A0M3IQK9"/>
<accession>A0A0M3IQK9</accession>
<sequence>MSKLSIESFRNMSHRAYTLISFFRYSYQNSIETM</sequence>
<name>A0A0M3IQK9_ASCLU</name>